<evidence type="ECO:0000313" key="2">
    <source>
        <dbReference type="Proteomes" id="UP000755585"/>
    </source>
</evidence>
<evidence type="ECO:0000313" key="1">
    <source>
        <dbReference type="EMBL" id="MBP2348947.1"/>
    </source>
</evidence>
<accession>A0ABS4UBC5</accession>
<gene>
    <name evidence="1" type="ORF">JOF29_000030</name>
</gene>
<protein>
    <submittedName>
        <fullName evidence="1">Uncharacterized protein</fullName>
    </submittedName>
</protein>
<keyword evidence="2" id="KW-1185">Reference proteome</keyword>
<dbReference type="Proteomes" id="UP000755585">
    <property type="component" value="Unassembled WGS sequence"/>
</dbReference>
<organism evidence="1 2">
    <name type="scientific">Kribbella aluminosa</name>
    <dbReference type="NCBI Taxonomy" id="416017"/>
    <lineage>
        <taxon>Bacteria</taxon>
        <taxon>Bacillati</taxon>
        <taxon>Actinomycetota</taxon>
        <taxon>Actinomycetes</taxon>
        <taxon>Propionibacteriales</taxon>
        <taxon>Kribbellaceae</taxon>
        <taxon>Kribbella</taxon>
    </lineage>
</organism>
<name>A0ABS4UBC5_9ACTN</name>
<reference evidence="1 2" key="1">
    <citation type="submission" date="2021-03" db="EMBL/GenBank/DDBJ databases">
        <title>Sequencing the genomes of 1000 actinobacteria strains.</title>
        <authorList>
            <person name="Klenk H.-P."/>
        </authorList>
    </citation>
    <scope>NUCLEOTIDE SEQUENCE [LARGE SCALE GENOMIC DNA]</scope>
    <source>
        <strain evidence="1 2">DSM 18824</strain>
    </source>
</reference>
<sequence length="35" mass="3503">MPNWPGTPASTGTTTAAKRLIKAAAHKLIGALVAS</sequence>
<proteinExistence type="predicted"/>
<dbReference type="EMBL" id="JAGINT010000001">
    <property type="protein sequence ID" value="MBP2348947.1"/>
    <property type="molecule type" value="Genomic_DNA"/>
</dbReference>
<comment type="caution">
    <text evidence="1">The sequence shown here is derived from an EMBL/GenBank/DDBJ whole genome shotgun (WGS) entry which is preliminary data.</text>
</comment>